<dbReference type="AlphaFoldDB" id="A0A0V1BDE7"/>
<gene>
    <name evidence="1" type="ORF">T01_12412</name>
</gene>
<evidence type="ECO:0000313" key="2">
    <source>
        <dbReference type="Proteomes" id="UP000054776"/>
    </source>
</evidence>
<keyword evidence="2" id="KW-1185">Reference proteome</keyword>
<dbReference type="Proteomes" id="UP000054776">
    <property type="component" value="Unassembled WGS sequence"/>
</dbReference>
<dbReference type="EMBL" id="JYDH01000061">
    <property type="protein sequence ID" value="KRY34812.1"/>
    <property type="molecule type" value="Genomic_DNA"/>
</dbReference>
<evidence type="ECO:0000313" key="1">
    <source>
        <dbReference type="EMBL" id="KRY34812.1"/>
    </source>
</evidence>
<sequence length="93" mass="10666">MDDDDDVSEMLWIFVRLKFHGKRFSALLVNPGLKSCTPLMYAFLVQCFNDRFIDKRTVIPVLEKLNEIGCQDAEECQICNSSTILFTDATLMP</sequence>
<dbReference type="InParanoid" id="A0A0V1BDE7"/>
<proteinExistence type="predicted"/>
<comment type="caution">
    <text evidence="1">The sequence shown here is derived from an EMBL/GenBank/DDBJ whole genome shotgun (WGS) entry which is preliminary data.</text>
</comment>
<organism evidence="1 2">
    <name type="scientific">Trichinella spiralis</name>
    <name type="common">Trichina worm</name>
    <dbReference type="NCBI Taxonomy" id="6334"/>
    <lineage>
        <taxon>Eukaryota</taxon>
        <taxon>Metazoa</taxon>
        <taxon>Ecdysozoa</taxon>
        <taxon>Nematoda</taxon>
        <taxon>Enoplea</taxon>
        <taxon>Dorylaimia</taxon>
        <taxon>Trichinellida</taxon>
        <taxon>Trichinellidae</taxon>
        <taxon>Trichinella</taxon>
    </lineage>
</organism>
<protein>
    <submittedName>
        <fullName evidence="1">Uncharacterized protein</fullName>
    </submittedName>
</protein>
<accession>A0A0V1BDE7</accession>
<name>A0A0V1BDE7_TRISP</name>
<reference evidence="1 2" key="1">
    <citation type="submission" date="2015-01" db="EMBL/GenBank/DDBJ databases">
        <title>Evolution of Trichinella species and genotypes.</title>
        <authorList>
            <person name="Korhonen P.K."/>
            <person name="Edoardo P."/>
            <person name="Giuseppe L.R."/>
            <person name="Gasser R.B."/>
        </authorList>
    </citation>
    <scope>NUCLEOTIDE SEQUENCE [LARGE SCALE GENOMIC DNA]</scope>
    <source>
        <strain evidence="1">ISS3</strain>
    </source>
</reference>
<dbReference type="OrthoDB" id="10395761at2759"/>